<dbReference type="STRING" id="1631249.BQ8794_10323"/>
<organism evidence="2 3">
    <name type="scientific">Mesorhizobium prunaredense</name>
    <dbReference type="NCBI Taxonomy" id="1631249"/>
    <lineage>
        <taxon>Bacteria</taxon>
        <taxon>Pseudomonadati</taxon>
        <taxon>Pseudomonadota</taxon>
        <taxon>Alphaproteobacteria</taxon>
        <taxon>Hyphomicrobiales</taxon>
        <taxon>Phyllobacteriaceae</taxon>
        <taxon>Mesorhizobium</taxon>
    </lineage>
</organism>
<dbReference type="EMBL" id="FTPD01000001">
    <property type="protein sequence ID" value="SIT52953.1"/>
    <property type="molecule type" value="Genomic_DNA"/>
</dbReference>
<feature type="region of interest" description="Disordered" evidence="1">
    <location>
        <begin position="41"/>
        <end position="63"/>
    </location>
</feature>
<evidence type="ECO:0000313" key="2">
    <source>
        <dbReference type="EMBL" id="SIT52953.1"/>
    </source>
</evidence>
<proteinExistence type="predicted"/>
<dbReference type="AlphaFoldDB" id="A0A1R3V3H8"/>
<reference evidence="3" key="1">
    <citation type="submission" date="2017-01" db="EMBL/GenBank/DDBJ databases">
        <authorList>
            <person name="Brunel B."/>
        </authorList>
    </citation>
    <scope>NUCLEOTIDE SEQUENCE [LARGE SCALE GENOMIC DNA]</scope>
</reference>
<evidence type="ECO:0000256" key="1">
    <source>
        <dbReference type="SAM" id="MobiDB-lite"/>
    </source>
</evidence>
<sequence>MSEAVKLPISPLVGEMPGRAEGGAVERRRRETIHERALLAHYNARHRPAAGLDPAYRHRSRRS</sequence>
<keyword evidence="3" id="KW-1185">Reference proteome</keyword>
<dbReference type="Proteomes" id="UP000188388">
    <property type="component" value="Unassembled WGS sequence"/>
</dbReference>
<evidence type="ECO:0000313" key="3">
    <source>
        <dbReference type="Proteomes" id="UP000188388"/>
    </source>
</evidence>
<name>A0A1R3V3H8_9HYPH</name>
<feature type="region of interest" description="Disordered" evidence="1">
    <location>
        <begin position="1"/>
        <end position="27"/>
    </location>
</feature>
<protein>
    <submittedName>
        <fullName evidence="2">Uncharacterized protein</fullName>
    </submittedName>
</protein>
<gene>
    <name evidence="2" type="ORF">BQ8794_10323</name>
</gene>
<accession>A0A1R3V3H8</accession>